<protein>
    <recommendedName>
        <fullName evidence="5">Glutathione S-transferase</fullName>
    </recommendedName>
</protein>
<sequence>MSTDHYDLYYWPQIPGRGEFIRLALEAAGASYTDHANRDDSPACLFPLIDASFTGREGNPPPFAPPILHHDGLWLSQTSNILLYLGPRLGLVPADEAGRLHTNQMQLTIGDFTDEIHDVHHPIAVSLYYGDQKTESLRRAQDLRDNRVPKFLGFLERCVQDRGGWLLGRPSMTYADLSLFQTLEGLRFAFPRLMRAIGDRYPKVSAIHERVQRLPALQPYLRSRLPFGDGLFRHYEELDEPEQSE</sequence>
<reference evidence="3 4" key="1">
    <citation type="journal article" date="2013" name="MBio">
        <title>Genome sequencing of the plant pathogen Taphrina deformans, the causal agent of peach leaf curl.</title>
        <authorList>
            <person name="Cisse O.H."/>
            <person name="Almeida J.M.G.C.F."/>
            <person name="Fonseca A."/>
            <person name="Kumar A.A."/>
            <person name="Salojaervi J."/>
            <person name="Overmyer K."/>
            <person name="Hauser P.M."/>
            <person name="Pagni M."/>
        </authorList>
    </citation>
    <scope>NUCLEOTIDE SEQUENCE [LARGE SCALE GENOMIC DNA]</scope>
    <source>
        <strain evidence="4">PYCC 5710 / ATCC 11124 / CBS 356.35 / IMI 108563 / JCM 9778 / NBRC 8474</strain>
    </source>
</reference>
<proteinExistence type="predicted"/>
<organism evidence="3 4">
    <name type="scientific">Taphrina deformans (strain PYCC 5710 / ATCC 11124 / CBS 356.35 / IMI 108563 / JCM 9778 / NBRC 8474)</name>
    <name type="common">Peach leaf curl fungus</name>
    <name type="synonym">Lalaria deformans</name>
    <dbReference type="NCBI Taxonomy" id="1097556"/>
    <lineage>
        <taxon>Eukaryota</taxon>
        <taxon>Fungi</taxon>
        <taxon>Dikarya</taxon>
        <taxon>Ascomycota</taxon>
        <taxon>Taphrinomycotina</taxon>
        <taxon>Taphrinomycetes</taxon>
        <taxon>Taphrinales</taxon>
        <taxon>Taphrinaceae</taxon>
        <taxon>Taphrina</taxon>
    </lineage>
</organism>
<name>R4XCT4_TAPDE</name>
<dbReference type="Gene3D" id="3.40.30.10">
    <property type="entry name" value="Glutaredoxin"/>
    <property type="match status" value="1"/>
</dbReference>
<keyword evidence="4" id="KW-1185">Reference proteome</keyword>
<evidence type="ECO:0000259" key="1">
    <source>
        <dbReference type="PROSITE" id="PS50404"/>
    </source>
</evidence>
<evidence type="ECO:0000313" key="4">
    <source>
        <dbReference type="Proteomes" id="UP000013776"/>
    </source>
</evidence>
<dbReference type="GO" id="GO:0004364">
    <property type="term" value="F:glutathione transferase activity"/>
    <property type="evidence" value="ECO:0007669"/>
    <property type="project" value="TreeGrafter"/>
</dbReference>
<dbReference type="InterPro" id="IPR004046">
    <property type="entry name" value="GST_C"/>
</dbReference>
<dbReference type="SUPFAM" id="SSF47616">
    <property type="entry name" value="GST C-terminal domain-like"/>
    <property type="match status" value="1"/>
</dbReference>
<feature type="domain" description="GST C-terminal" evidence="2">
    <location>
        <begin position="102"/>
        <end position="232"/>
    </location>
</feature>
<dbReference type="InterPro" id="IPR010987">
    <property type="entry name" value="Glutathione-S-Trfase_C-like"/>
</dbReference>
<dbReference type="Pfam" id="PF14497">
    <property type="entry name" value="GST_C_3"/>
    <property type="match status" value="1"/>
</dbReference>
<dbReference type="InterPro" id="IPR050213">
    <property type="entry name" value="GST_superfamily"/>
</dbReference>
<dbReference type="Proteomes" id="UP000013776">
    <property type="component" value="Unassembled WGS sequence"/>
</dbReference>
<accession>R4XCT4</accession>
<dbReference type="EMBL" id="CAHR02000026">
    <property type="protein sequence ID" value="CCG81130.1"/>
    <property type="molecule type" value="Genomic_DNA"/>
</dbReference>
<dbReference type="VEuPathDB" id="FungiDB:TAPDE_000832"/>
<dbReference type="PROSITE" id="PS50404">
    <property type="entry name" value="GST_NTER"/>
    <property type="match status" value="1"/>
</dbReference>
<feature type="domain" description="GST N-terminal" evidence="1">
    <location>
        <begin position="4"/>
        <end position="93"/>
    </location>
</feature>
<dbReference type="OrthoDB" id="414243at2759"/>
<evidence type="ECO:0000313" key="3">
    <source>
        <dbReference type="EMBL" id="CCG81130.1"/>
    </source>
</evidence>
<dbReference type="PROSITE" id="PS50405">
    <property type="entry name" value="GST_CTER"/>
    <property type="match status" value="1"/>
</dbReference>
<dbReference type="InterPro" id="IPR036282">
    <property type="entry name" value="Glutathione-S-Trfase_C_sf"/>
</dbReference>
<dbReference type="CDD" id="cd03039">
    <property type="entry name" value="GST_N_Sigma_like"/>
    <property type="match status" value="1"/>
</dbReference>
<evidence type="ECO:0008006" key="5">
    <source>
        <dbReference type="Google" id="ProtNLM"/>
    </source>
</evidence>
<dbReference type="PANTHER" id="PTHR11571:SF263">
    <property type="entry name" value="GLUTATHIONE S-TRANSFERASE"/>
    <property type="match status" value="1"/>
</dbReference>
<dbReference type="InterPro" id="IPR004045">
    <property type="entry name" value="Glutathione_S-Trfase_N"/>
</dbReference>
<dbReference type="AlphaFoldDB" id="R4XCT4"/>
<dbReference type="GO" id="GO:0006749">
    <property type="term" value="P:glutathione metabolic process"/>
    <property type="evidence" value="ECO:0007669"/>
    <property type="project" value="TreeGrafter"/>
</dbReference>
<dbReference type="PANTHER" id="PTHR11571">
    <property type="entry name" value="GLUTATHIONE S-TRANSFERASE"/>
    <property type="match status" value="1"/>
</dbReference>
<dbReference type="Gene3D" id="1.20.1050.10">
    <property type="match status" value="1"/>
</dbReference>
<gene>
    <name evidence="3" type="ORF">TAPDE_000832</name>
</gene>
<dbReference type="eggNOG" id="ENOG502S090">
    <property type="taxonomic scope" value="Eukaryota"/>
</dbReference>
<dbReference type="CDD" id="cd03192">
    <property type="entry name" value="GST_C_Sigma_like"/>
    <property type="match status" value="1"/>
</dbReference>
<dbReference type="InterPro" id="IPR036249">
    <property type="entry name" value="Thioredoxin-like_sf"/>
</dbReference>
<evidence type="ECO:0000259" key="2">
    <source>
        <dbReference type="PROSITE" id="PS50405"/>
    </source>
</evidence>
<dbReference type="STRING" id="1097556.R4XCT4"/>
<comment type="caution">
    <text evidence="3">The sequence shown here is derived from an EMBL/GenBank/DDBJ whole genome shotgun (WGS) entry which is preliminary data.</text>
</comment>
<dbReference type="SUPFAM" id="SSF52833">
    <property type="entry name" value="Thioredoxin-like"/>
    <property type="match status" value="1"/>
</dbReference>